<dbReference type="NCBIfam" id="TIGR03853">
    <property type="entry name" value="matur_matur"/>
    <property type="match status" value="1"/>
</dbReference>
<evidence type="ECO:0000313" key="1">
    <source>
        <dbReference type="EMBL" id="PSU49760.1"/>
    </source>
</evidence>
<sequence length="80" mass="9072">MNQSIHAHTVLNLLLAEDAEYTLASLKHAVEAEYGEGVRFYTCSQQDLTFDALLSFLLDRQKVVLQGDMITANRERMCSH</sequence>
<dbReference type="RefSeq" id="WP_011216966.1">
    <property type="nucleotide sequence ID" value="NZ_PYMJ01000005.1"/>
</dbReference>
<protein>
    <submittedName>
        <fullName evidence="1">DUF2492 domain-containing protein</fullName>
    </submittedName>
</protein>
<dbReference type="Pfam" id="PF10678">
    <property type="entry name" value="DUF2492"/>
    <property type="match status" value="1"/>
</dbReference>
<dbReference type="Proteomes" id="UP000240987">
    <property type="component" value="Unassembled WGS sequence"/>
</dbReference>
<dbReference type="InterPro" id="IPR019620">
    <property type="entry name" value="Metal-bd_prot_put"/>
</dbReference>
<comment type="caution">
    <text evidence="1">The sequence shown here is derived from an EMBL/GenBank/DDBJ whole genome shotgun (WGS) entry which is preliminary data.</text>
</comment>
<name>A0A2T3JLF3_9GAMM</name>
<gene>
    <name evidence="1" type="ORF">C9J12_06495</name>
</gene>
<dbReference type="AlphaFoldDB" id="A0A2T3JLF3"/>
<accession>A0A2T3JLF3</accession>
<dbReference type="OrthoDB" id="285410at2"/>
<dbReference type="EMBL" id="PYMJ01000005">
    <property type="protein sequence ID" value="PSU49760.1"/>
    <property type="molecule type" value="Genomic_DNA"/>
</dbReference>
<organism evidence="1 2">
    <name type="scientific">Photobacterium frigidiphilum</name>
    <dbReference type="NCBI Taxonomy" id="264736"/>
    <lineage>
        <taxon>Bacteria</taxon>
        <taxon>Pseudomonadati</taxon>
        <taxon>Pseudomonadota</taxon>
        <taxon>Gammaproteobacteria</taxon>
        <taxon>Vibrionales</taxon>
        <taxon>Vibrionaceae</taxon>
        <taxon>Photobacterium</taxon>
    </lineage>
</organism>
<proteinExistence type="predicted"/>
<keyword evidence="2" id="KW-1185">Reference proteome</keyword>
<evidence type="ECO:0000313" key="2">
    <source>
        <dbReference type="Proteomes" id="UP000240987"/>
    </source>
</evidence>
<reference evidence="1 2" key="1">
    <citation type="submission" date="2018-01" db="EMBL/GenBank/DDBJ databases">
        <title>Whole genome sequencing of Histamine producing bacteria.</title>
        <authorList>
            <person name="Butler K."/>
        </authorList>
    </citation>
    <scope>NUCLEOTIDE SEQUENCE [LARGE SCALE GENOMIC DNA]</scope>
    <source>
        <strain evidence="1 2">JCM 12947</strain>
    </source>
</reference>